<keyword evidence="2" id="KW-1185">Reference proteome</keyword>
<proteinExistence type="predicted"/>
<reference evidence="1" key="1">
    <citation type="submission" date="2025-05" db="UniProtKB">
        <authorList>
            <consortium name="EnsemblMetazoa"/>
        </authorList>
    </citation>
    <scope>IDENTIFICATION</scope>
</reference>
<dbReference type="RefSeq" id="XP_050514686.1">
    <property type="nucleotide sequence ID" value="XM_050658729.1"/>
</dbReference>
<evidence type="ECO:0000313" key="1">
    <source>
        <dbReference type="EnsemblMetazoa" id="XP_050514686.1"/>
    </source>
</evidence>
<sequence>MTSFLMVRHFNSNHKDALLDCPAFVFNTNRHLEMPSTYIYQEEDNLFFLYISYSKSENTIKLELVYMGSEKQSSNIYHQFTITSENKEFDVNFNSKPSCANEFSVVDASNMSHLINVKFKLFYQNLQFFSISENVHSPSIKDSLEKPKTSQWKLQFCYERTYDYTTEIVEFPVEYNPRCFNCKESCLFSFSDSYAVEYYYCPTRNDFLCFCCIQWLTHKNKIKEHHLYVKQSIPSTVTTRFCKWNCGENFKFSKILSHEIFCRRSPTRTQKKIVFNSFRCPYKRYCEIRSIHYNVEGHCYLVCASWFQLDNVLLKCLVFLENQVIRFEQTKLNEEYKIKCEIVTEDTFRSKIQSEWKPNVLFFYENTLTPLAKLPLSTSPSQCRAKIFLMKSE</sequence>
<evidence type="ECO:0000313" key="2">
    <source>
        <dbReference type="Proteomes" id="UP001652700"/>
    </source>
</evidence>
<dbReference type="Proteomes" id="UP001652700">
    <property type="component" value="Unplaced"/>
</dbReference>
<organism evidence="1 2">
    <name type="scientific">Diabrotica virgifera virgifera</name>
    <name type="common">western corn rootworm</name>
    <dbReference type="NCBI Taxonomy" id="50390"/>
    <lineage>
        <taxon>Eukaryota</taxon>
        <taxon>Metazoa</taxon>
        <taxon>Ecdysozoa</taxon>
        <taxon>Arthropoda</taxon>
        <taxon>Hexapoda</taxon>
        <taxon>Insecta</taxon>
        <taxon>Pterygota</taxon>
        <taxon>Neoptera</taxon>
        <taxon>Endopterygota</taxon>
        <taxon>Coleoptera</taxon>
        <taxon>Polyphaga</taxon>
        <taxon>Cucujiformia</taxon>
        <taxon>Chrysomeloidea</taxon>
        <taxon>Chrysomelidae</taxon>
        <taxon>Galerucinae</taxon>
        <taxon>Diabroticina</taxon>
        <taxon>Diabroticites</taxon>
        <taxon>Diabrotica</taxon>
    </lineage>
</organism>
<dbReference type="EnsemblMetazoa" id="XM_050658729.1">
    <property type="protein sequence ID" value="XP_050514686.1"/>
    <property type="gene ID" value="LOC126889958"/>
</dbReference>
<name>A0ABM5KWX1_DIAVI</name>
<accession>A0ABM5KWX1</accession>
<protein>
    <submittedName>
        <fullName evidence="1">Uncharacterized protein</fullName>
    </submittedName>
</protein>
<dbReference type="GeneID" id="126889958"/>